<dbReference type="GO" id="GO:0046872">
    <property type="term" value="F:metal ion binding"/>
    <property type="evidence" value="ECO:0007669"/>
    <property type="project" value="UniProtKB-KW"/>
</dbReference>
<dbReference type="PANTHER" id="PTHR15822:SF4">
    <property type="entry name" value="TYROSYL-DNA PHOSPHODIESTERASE 2"/>
    <property type="match status" value="1"/>
</dbReference>
<keyword evidence="10" id="KW-0539">Nucleus</keyword>
<dbReference type="CDD" id="cd09080">
    <property type="entry name" value="TDP2"/>
    <property type="match status" value="1"/>
</dbReference>
<keyword evidence="4" id="KW-0540">Nuclease</keyword>
<dbReference type="GO" id="GO:0005737">
    <property type="term" value="C:cytoplasm"/>
    <property type="evidence" value="ECO:0007669"/>
    <property type="project" value="TreeGrafter"/>
</dbReference>
<gene>
    <name evidence="12" type="ORF">BDW42DRAFT_189805</name>
</gene>
<evidence type="ECO:0000256" key="3">
    <source>
        <dbReference type="ARBA" id="ARBA00004322"/>
    </source>
</evidence>
<dbReference type="Pfam" id="PF03372">
    <property type="entry name" value="Exo_endo_phos"/>
    <property type="match status" value="1"/>
</dbReference>
<sequence>MAIFSRLRNRVLGRRHSIPMSASETNPSSIPQSWHQFDPSSNKWLPLDKPHEASQECTSTDPTPAKDSKLVLATWNIDAGAPDSATRISSIISHLQNAIPPIDIIFLQEVSRTALSTILATPWLRESWYSSEADTTNWGVRPFATMTLISKPQPDTATKTPTTPGPIWRVKYPSRFERDALCCDIFLPSSESSPLSRVRLINVHLDSLPIQPSKRPIQLSIVASCLRAAGRGLVAGDFNPVLPEDDALIETNGLKDVWAELRPNEDGFTWGADRAQRFPANRLDKVAMVGLRGFDIEVTRPVILD</sequence>
<protein>
    <recommendedName>
        <fullName evidence="11">Endonuclease/exonuclease/phosphatase domain-containing protein</fullName>
    </recommendedName>
</protein>
<evidence type="ECO:0000256" key="9">
    <source>
        <dbReference type="ARBA" id="ARBA00023204"/>
    </source>
</evidence>
<dbReference type="GO" id="GO:0004518">
    <property type="term" value="F:nuclease activity"/>
    <property type="evidence" value="ECO:0007669"/>
    <property type="project" value="UniProtKB-KW"/>
</dbReference>
<comment type="cofactor">
    <cofactor evidence="1">
        <name>Mn(2+)</name>
        <dbReference type="ChEBI" id="CHEBI:29035"/>
    </cofactor>
</comment>
<dbReference type="GO" id="GO:0006302">
    <property type="term" value="P:double-strand break repair"/>
    <property type="evidence" value="ECO:0007669"/>
    <property type="project" value="TreeGrafter"/>
</dbReference>
<dbReference type="Proteomes" id="UP000235023">
    <property type="component" value="Unassembled WGS sequence"/>
</dbReference>
<proteinExistence type="predicted"/>
<keyword evidence="6" id="KW-0227">DNA damage</keyword>
<evidence type="ECO:0000256" key="5">
    <source>
        <dbReference type="ARBA" id="ARBA00022723"/>
    </source>
</evidence>
<keyword evidence="5" id="KW-0479">Metal-binding</keyword>
<evidence type="ECO:0000256" key="2">
    <source>
        <dbReference type="ARBA" id="ARBA00001946"/>
    </source>
</evidence>
<dbReference type="InterPro" id="IPR051547">
    <property type="entry name" value="TDP2-like"/>
</dbReference>
<evidence type="ECO:0000256" key="8">
    <source>
        <dbReference type="ARBA" id="ARBA00022842"/>
    </source>
</evidence>
<keyword evidence="8" id="KW-0460">Magnesium</keyword>
<name>A0A2J5IA00_9EURO</name>
<dbReference type="SUPFAM" id="SSF56219">
    <property type="entry name" value="DNase I-like"/>
    <property type="match status" value="1"/>
</dbReference>
<evidence type="ECO:0000256" key="4">
    <source>
        <dbReference type="ARBA" id="ARBA00022722"/>
    </source>
</evidence>
<dbReference type="InterPro" id="IPR036691">
    <property type="entry name" value="Endo/exonu/phosph_ase_sf"/>
</dbReference>
<accession>A0A2J5IA00</accession>
<dbReference type="EMBL" id="KZ559496">
    <property type="protein sequence ID" value="PLN86888.1"/>
    <property type="molecule type" value="Genomic_DNA"/>
</dbReference>
<evidence type="ECO:0000259" key="11">
    <source>
        <dbReference type="Pfam" id="PF03372"/>
    </source>
</evidence>
<dbReference type="OrthoDB" id="9975959at2759"/>
<keyword evidence="9" id="KW-0234">DNA repair</keyword>
<keyword evidence="7" id="KW-0378">Hydrolase</keyword>
<dbReference type="Gene3D" id="3.60.10.10">
    <property type="entry name" value="Endonuclease/exonuclease/phosphatase"/>
    <property type="match status" value="1"/>
</dbReference>
<reference evidence="13" key="1">
    <citation type="submission" date="2017-12" db="EMBL/GenBank/DDBJ databases">
        <authorList>
            <consortium name="DOE Joint Genome Institute"/>
            <person name="Mondo S.J."/>
            <person name="Kjaerbolling I."/>
            <person name="Vesth T.C."/>
            <person name="Frisvad J.C."/>
            <person name="Nybo J.L."/>
            <person name="Theobald S."/>
            <person name="Kuo A."/>
            <person name="Bowyer P."/>
            <person name="Matsuda Y."/>
            <person name="Lyhne E.K."/>
            <person name="Kogle M.E."/>
            <person name="Clum A."/>
            <person name="Lipzen A."/>
            <person name="Salamov A."/>
            <person name="Ngan C.Y."/>
            <person name="Daum C."/>
            <person name="Chiniquy J."/>
            <person name="Barry K."/>
            <person name="LaButti K."/>
            <person name="Haridas S."/>
            <person name="Simmons B.A."/>
            <person name="Magnuson J.K."/>
            <person name="Mortensen U.H."/>
            <person name="Larsen T.O."/>
            <person name="Grigoriev I.V."/>
            <person name="Baker S.E."/>
            <person name="Andersen M.R."/>
            <person name="Nordberg H.P."/>
            <person name="Cantor M.N."/>
            <person name="Hua S.X."/>
        </authorList>
    </citation>
    <scope>NUCLEOTIDE SEQUENCE [LARGE SCALE GENOMIC DNA]</scope>
    <source>
        <strain evidence="13">IBT 19404</strain>
    </source>
</reference>
<dbReference type="AlphaFoldDB" id="A0A2J5IA00"/>
<dbReference type="GO" id="GO:0070260">
    <property type="term" value="F:5'-tyrosyl-DNA phosphodiesterase activity"/>
    <property type="evidence" value="ECO:0007669"/>
    <property type="project" value="TreeGrafter"/>
</dbReference>
<dbReference type="InterPro" id="IPR005135">
    <property type="entry name" value="Endo/exonuclease/phosphatase"/>
</dbReference>
<evidence type="ECO:0000313" key="13">
    <source>
        <dbReference type="Proteomes" id="UP000235023"/>
    </source>
</evidence>
<comment type="subcellular location">
    <subcellularLocation>
        <location evidence="3">Nucleus</location>
        <location evidence="3">PML body</location>
    </subcellularLocation>
</comment>
<evidence type="ECO:0000256" key="1">
    <source>
        <dbReference type="ARBA" id="ARBA00001936"/>
    </source>
</evidence>
<evidence type="ECO:0000256" key="7">
    <source>
        <dbReference type="ARBA" id="ARBA00022801"/>
    </source>
</evidence>
<evidence type="ECO:0000256" key="6">
    <source>
        <dbReference type="ARBA" id="ARBA00022763"/>
    </source>
</evidence>
<evidence type="ECO:0000256" key="10">
    <source>
        <dbReference type="ARBA" id="ARBA00023242"/>
    </source>
</evidence>
<feature type="domain" description="Endonuclease/exonuclease/phosphatase" evidence="11">
    <location>
        <begin position="73"/>
        <end position="285"/>
    </location>
</feature>
<organism evidence="12 13">
    <name type="scientific">Aspergillus taichungensis</name>
    <dbReference type="NCBI Taxonomy" id="482145"/>
    <lineage>
        <taxon>Eukaryota</taxon>
        <taxon>Fungi</taxon>
        <taxon>Dikarya</taxon>
        <taxon>Ascomycota</taxon>
        <taxon>Pezizomycotina</taxon>
        <taxon>Eurotiomycetes</taxon>
        <taxon>Eurotiomycetidae</taxon>
        <taxon>Eurotiales</taxon>
        <taxon>Aspergillaceae</taxon>
        <taxon>Aspergillus</taxon>
        <taxon>Aspergillus subgen. Circumdati</taxon>
    </lineage>
</organism>
<evidence type="ECO:0000313" key="12">
    <source>
        <dbReference type="EMBL" id="PLN86888.1"/>
    </source>
</evidence>
<comment type="cofactor">
    <cofactor evidence="2">
        <name>Mg(2+)</name>
        <dbReference type="ChEBI" id="CHEBI:18420"/>
    </cofactor>
</comment>
<dbReference type="PANTHER" id="PTHR15822">
    <property type="entry name" value="TRAF AND TNF RECEPTOR-ASSOCIATED PROTEIN"/>
    <property type="match status" value="1"/>
</dbReference>
<keyword evidence="13" id="KW-1185">Reference proteome</keyword>
<dbReference type="GO" id="GO:0003697">
    <property type="term" value="F:single-stranded DNA binding"/>
    <property type="evidence" value="ECO:0007669"/>
    <property type="project" value="TreeGrafter"/>
</dbReference>